<reference evidence="3 4" key="1">
    <citation type="journal article" date="2018" name="Sci. Data">
        <title>The draft genome sequence of cork oak.</title>
        <authorList>
            <person name="Ramos A.M."/>
            <person name="Usie A."/>
            <person name="Barbosa P."/>
            <person name="Barros P.M."/>
            <person name="Capote T."/>
            <person name="Chaves I."/>
            <person name="Simoes F."/>
            <person name="Abreu I."/>
            <person name="Carrasquinho I."/>
            <person name="Faro C."/>
            <person name="Guimaraes J.B."/>
            <person name="Mendonca D."/>
            <person name="Nobrega F."/>
            <person name="Rodrigues L."/>
            <person name="Saibo N.J.M."/>
            <person name="Varela M.C."/>
            <person name="Egas C."/>
            <person name="Matos J."/>
            <person name="Miguel C.M."/>
            <person name="Oliveira M.M."/>
            <person name="Ricardo C.P."/>
            <person name="Goncalves S."/>
        </authorList>
    </citation>
    <scope>NUCLEOTIDE SEQUENCE [LARGE SCALE GENOMIC DNA]</scope>
    <source>
        <strain evidence="4">cv. HL8</strain>
    </source>
</reference>
<feature type="region of interest" description="Disordered" evidence="1">
    <location>
        <begin position="61"/>
        <end position="94"/>
    </location>
</feature>
<evidence type="ECO:0000256" key="1">
    <source>
        <dbReference type="SAM" id="MobiDB-lite"/>
    </source>
</evidence>
<protein>
    <submittedName>
        <fullName evidence="3">Uncharacterized protein</fullName>
    </submittedName>
</protein>
<accession>A0AAW0INZ0</accession>
<sequence length="94" mass="10374">MVATFCFSIDLSLPLCCGRLISLNNEKQLWVTFKEFRPSLHALPFAASRKSVINVPGYYPARKKTSPGSGGTFQATAEKDIDQPHPSVRTTAME</sequence>
<name>A0AAW0INZ0_QUESU</name>
<gene>
    <name evidence="3" type="ORF">CFP56_001078</name>
</gene>
<organism evidence="3 4">
    <name type="scientific">Quercus suber</name>
    <name type="common">Cork oak</name>
    <dbReference type="NCBI Taxonomy" id="58331"/>
    <lineage>
        <taxon>Eukaryota</taxon>
        <taxon>Viridiplantae</taxon>
        <taxon>Streptophyta</taxon>
        <taxon>Embryophyta</taxon>
        <taxon>Tracheophyta</taxon>
        <taxon>Spermatophyta</taxon>
        <taxon>Magnoliopsida</taxon>
        <taxon>eudicotyledons</taxon>
        <taxon>Gunneridae</taxon>
        <taxon>Pentapetalae</taxon>
        <taxon>rosids</taxon>
        <taxon>fabids</taxon>
        <taxon>Fagales</taxon>
        <taxon>Fagaceae</taxon>
        <taxon>Quercus</taxon>
    </lineage>
</organism>
<feature type="chain" id="PRO_5043317645" evidence="2">
    <location>
        <begin position="19"/>
        <end position="94"/>
    </location>
</feature>
<evidence type="ECO:0000313" key="3">
    <source>
        <dbReference type="EMBL" id="KAK7815861.1"/>
    </source>
</evidence>
<dbReference type="EMBL" id="PKMF04000976">
    <property type="protein sequence ID" value="KAK7815861.1"/>
    <property type="molecule type" value="Genomic_DNA"/>
</dbReference>
<dbReference type="Proteomes" id="UP000237347">
    <property type="component" value="Unassembled WGS sequence"/>
</dbReference>
<dbReference type="AlphaFoldDB" id="A0AAW0INZ0"/>
<evidence type="ECO:0000256" key="2">
    <source>
        <dbReference type="SAM" id="SignalP"/>
    </source>
</evidence>
<proteinExistence type="predicted"/>
<keyword evidence="4" id="KW-1185">Reference proteome</keyword>
<feature type="signal peptide" evidence="2">
    <location>
        <begin position="1"/>
        <end position="18"/>
    </location>
</feature>
<keyword evidence="2" id="KW-0732">Signal</keyword>
<comment type="caution">
    <text evidence="3">The sequence shown here is derived from an EMBL/GenBank/DDBJ whole genome shotgun (WGS) entry which is preliminary data.</text>
</comment>
<evidence type="ECO:0000313" key="4">
    <source>
        <dbReference type="Proteomes" id="UP000237347"/>
    </source>
</evidence>